<reference evidence="1" key="1">
    <citation type="submission" date="2020-08" db="EMBL/GenBank/DDBJ databases">
        <title>Multicomponent nature underlies the extraordinary mechanical properties of spider dragline silk.</title>
        <authorList>
            <person name="Kono N."/>
            <person name="Nakamura H."/>
            <person name="Mori M."/>
            <person name="Yoshida Y."/>
            <person name="Ohtoshi R."/>
            <person name="Malay A.D."/>
            <person name="Moran D.A.P."/>
            <person name="Tomita M."/>
            <person name="Numata K."/>
            <person name="Arakawa K."/>
        </authorList>
    </citation>
    <scope>NUCLEOTIDE SEQUENCE</scope>
</reference>
<protein>
    <submittedName>
        <fullName evidence="1">Uncharacterized protein</fullName>
    </submittedName>
</protein>
<proteinExistence type="predicted"/>
<dbReference type="AlphaFoldDB" id="A0A8X6SN56"/>
<name>A0A8X6SN56_TRICX</name>
<accession>A0A8X6SN56</accession>
<dbReference type="EMBL" id="BMAU01021330">
    <property type="protein sequence ID" value="GFY14635.1"/>
    <property type="molecule type" value="Genomic_DNA"/>
</dbReference>
<comment type="caution">
    <text evidence="1">The sequence shown here is derived from an EMBL/GenBank/DDBJ whole genome shotgun (WGS) entry which is preliminary data.</text>
</comment>
<keyword evidence="2" id="KW-1185">Reference proteome</keyword>
<gene>
    <name evidence="1" type="primary">NCL1_48804</name>
    <name evidence="1" type="ORF">TNCV_4828381</name>
</gene>
<evidence type="ECO:0000313" key="1">
    <source>
        <dbReference type="EMBL" id="GFY14635.1"/>
    </source>
</evidence>
<organism evidence="1 2">
    <name type="scientific">Trichonephila clavipes</name>
    <name type="common">Golden silk orbweaver</name>
    <name type="synonym">Nephila clavipes</name>
    <dbReference type="NCBI Taxonomy" id="2585209"/>
    <lineage>
        <taxon>Eukaryota</taxon>
        <taxon>Metazoa</taxon>
        <taxon>Ecdysozoa</taxon>
        <taxon>Arthropoda</taxon>
        <taxon>Chelicerata</taxon>
        <taxon>Arachnida</taxon>
        <taxon>Araneae</taxon>
        <taxon>Araneomorphae</taxon>
        <taxon>Entelegynae</taxon>
        <taxon>Araneoidea</taxon>
        <taxon>Nephilidae</taxon>
        <taxon>Trichonephila</taxon>
    </lineage>
</organism>
<sequence length="136" mass="15940">MANMGTKELSPISTLKTSCGNRGRRKKVWRLRRRELANGGRREGLSTVQRLLQPGSMLFFMDYSTPFLIKTHEFNLDDMYEYNLLYKTTSNLHTLDEVVLERFFCLYYDKFHLSHNLHTYHSNDKSLAEIPQNGSS</sequence>
<evidence type="ECO:0000313" key="2">
    <source>
        <dbReference type="Proteomes" id="UP000887159"/>
    </source>
</evidence>
<dbReference type="Proteomes" id="UP000887159">
    <property type="component" value="Unassembled WGS sequence"/>
</dbReference>